<accession>A0A344LN93</accession>
<evidence type="ECO:0000256" key="5">
    <source>
        <dbReference type="ARBA" id="ARBA00022605"/>
    </source>
</evidence>
<evidence type="ECO:0000313" key="12">
    <source>
        <dbReference type="EMBL" id="AXB55385.1"/>
    </source>
</evidence>
<evidence type="ECO:0000256" key="10">
    <source>
        <dbReference type="ARBA" id="ARBA00047838"/>
    </source>
</evidence>
<organism evidence="12 13">
    <name type="scientific">Flavobacterium fluviale</name>
    <dbReference type="NCBI Taxonomy" id="2249356"/>
    <lineage>
        <taxon>Bacteria</taxon>
        <taxon>Pseudomonadati</taxon>
        <taxon>Bacteroidota</taxon>
        <taxon>Flavobacteriia</taxon>
        <taxon>Flavobacteriales</taxon>
        <taxon>Flavobacteriaceae</taxon>
        <taxon>Flavobacterium</taxon>
    </lineage>
</organism>
<evidence type="ECO:0000256" key="8">
    <source>
        <dbReference type="ARBA" id="ARBA00025475"/>
    </source>
</evidence>
<comment type="pathway">
    <text evidence="1">Amino-acid biosynthesis; L-histidine biosynthesis; L-histidine from 5-phospho-alpha-D-ribose 1-diphosphate: step 5/9.</text>
</comment>
<dbReference type="SUPFAM" id="SSF51366">
    <property type="entry name" value="Ribulose-phoshate binding barrel"/>
    <property type="match status" value="1"/>
</dbReference>
<dbReference type="InterPro" id="IPR050064">
    <property type="entry name" value="IGPS_HisA/HisF"/>
</dbReference>
<comment type="function">
    <text evidence="8">IGPS catalyzes the conversion of PRFAR and glutamine to IGP, AICAR and glutamate. The HisF subunit catalyzes the cyclization activity that produces IGP and AICAR from PRFAR using the ammonia provided by the HisH subunit.</text>
</comment>
<evidence type="ECO:0000256" key="3">
    <source>
        <dbReference type="ARBA" id="ARBA00011152"/>
    </source>
</evidence>
<dbReference type="Pfam" id="PF00977">
    <property type="entry name" value="His_biosynth"/>
    <property type="match status" value="1"/>
</dbReference>
<dbReference type="Proteomes" id="UP000251561">
    <property type="component" value="Chromosome"/>
</dbReference>
<evidence type="ECO:0000256" key="2">
    <source>
        <dbReference type="ARBA" id="ARBA00009667"/>
    </source>
</evidence>
<comment type="catalytic activity">
    <reaction evidence="10">
        <text>5-[(5-phospho-1-deoxy-D-ribulos-1-ylimino)methylamino]-1-(5-phospho-beta-D-ribosyl)imidazole-4-carboxamide + L-glutamine = D-erythro-1-(imidazol-4-yl)glycerol 3-phosphate + 5-amino-1-(5-phospho-beta-D-ribosyl)imidazole-4-carboxamide + L-glutamate + H(+)</text>
        <dbReference type="Rhea" id="RHEA:24793"/>
        <dbReference type="ChEBI" id="CHEBI:15378"/>
        <dbReference type="ChEBI" id="CHEBI:29985"/>
        <dbReference type="ChEBI" id="CHEBI:58278"/>
        <dbReference type="ChEBI" id="CHEBI:58359"/>
        <dbReference type="ChEBI" id="CHEBI:58475"/>
        <dbReference type="ChEBI" id="CHEBI:58525"/>
        <dbReference type="EC" id="4.3.2.10"/>
    </reaction>
</comment>
<dbReference type="GO" id="GO:0016829">
    <property type="term" value="F:lyase activity"/>
    <property type="evidence" value="ECO:0007669"/>
    <property type="project" value="UniProtKB-KW"/>
</dbReference>
<evidence type="ECO:0000256" key="4">
    <source>
        <dbReference type="ARBA" id="ARBA00012809"/>
    </source>
</evidence>
<gene>
    <name evidence="12" type="ORF">HYN86_01700</name>
</gene>
<evidence type="ECO:0000256" key="6">
    <source>
        <dbReference type="ARBA" id="ARBA00023102"/>
    </source>
</evidence>
<comment type="similarity">
    <text evidence="2 11">Belongs to the HisA/HisF family.</text>
</comment>
<keyword evidence="13" id="KW-1185">Reference proteome</keyword>
<dbReference type="InterPro" id="IPR006062">
    <property type="entry name" value="His_biosynth"/>
</dbReference>
<sequence length="260" mass="28265">MSKLRLIPKLQLKPASYNPNKLVLVVTRQFGNVTEIGDPVSQAKIFQDQASDELIFVNIDEKNSSEIKSLADVINKVSQEIFMPLTVGGGVNKIEDFRLLLSNGADKISINSAAVLNQGLITRAADKFGAQCVVVSIDYKKDANGNYFVYINGGKEKTPFHPVEWAIKAQEFGAGELLLTSIDNDGMKNGLDLQITKEICDNVTLPVITAGGCGLAKDFSDGFLIGKANAVSAGTFFAHRDQNFMQTRSHILNSGVNIRK</sequence>
<dbReference type="EC" id="4.3.2.10" evidence="4"/>
<protein>
    <recommendedName>
        <fullName evidence="4">imidazole glycerol-phosphate synthase</fullName>
        <ecNumber evidence="4">4.3.2.10</ecNumber>
    </recommendedName>
    <alternativeName>
        <fullName evidence="9">IGP synthase cyclase subunit</fullName>
    </alternativeName>
</protein>
<dbReference type="PANTHER" id="PTHR21235">
    <property type="entry name" value="IMIDAZOLE GLYCEROL PHOSPHATE SYNTHASE SUBUNIT HISF/H IGP SYNTHASE SUBUNIT HISF/H"/>
    <property type="match status" value="1"/>
</dbReference>
<evidence type="ECO:0000313" key="13">
    <source>
        <dbReference type="Proteomes" id="UP000251561"/>
    </source>
</evidence>
<proteinExistence type="inferred from homology"/>
<reference evidence="12 13" key="1">
    <citation type="submission" date="2018-06" db="EMBL/GenBank/DDBJ databases">
        <title>Genome sequencing of Flavobacterium.</title>
        <authorList>
            <person name="Baek M.-G."/>
            <person name="Yi H."/>
        </authorList>
    </citation>
    <scope>NUCLEOTIDE SEQUENCE [LARGE SCALE GENOMIC DNA]</scope>
    <source>
        <strain evidence="12 13">HYN0086</strain>
    </source>
</reference>
<dbReference type="CDD" id="cd04731">
    <property type="entry name" value="HisF"/>
    <property type="match status" value="1"/>
</dbReference>
<dbReference type="InterPro" id="IPR011060">
    <property type="entry name" value="RibuloseP-bd_barrel"/>
</dbReference>
<dbReference type="UniPathway" id="UPA00031">
    <property type="reaction ID" value="UER00010"/>
</dbReference>
<name>A0A344LN93_9FLAO</name>
<dbReference type="RefSeq" id="WP_113676510.1">
    <property type="nucleotide sequence ID" value="NZ_CP030261.1"/>
</dbReference>
<dbReference type="InterPro" id="IPR013785">
    <property type="entry name" value="Aldolase_TIM"/>
</dbReference>
<comment type="subunit">
    <text evidence="3">Heterodimer of HisH and HisF.</text>
</comment>
<dbReference type="KEGG" id="ffl:HYN86_01700"/>
<evidence type="ECO:0000256" key="11">
    <source>
        <dbReference type="RuleBase" id="RU003657"/>
    </source>
</evidence>
<dbReference type="AlphaFoldDB" id="A0A344LN93"/>
<keyword evidence="5 11" id="KW-0028">Amino-acid biosynthesis</keyword>
<keyword evidence="6 11" id="KW-0368">Histidine biosynthesis</keyword>
<dbReference type="InterPro" id="IPR004651">
    <property type="entry name" value="HisF"/>
</dbReference>
<dbReference type="Gene3D" id="3.20.20.70">
    <property type="entry name" value="Aldolase class I"/>
    <property type="match status" value="1"/>
</dbReference>
<evidence type="ECO:0000256" key="9">
    <source>
        <dbReference type="ARBA" id="ARBA00030264"/>
    </source>
</evidence>
<dbReference type="PANTHER" id="PTHR21235:SF2">
    <property type="entry name" value="IMIDAZOLE GLYCEROL PHOSPHATE SYNTHASE HISHF"/>
    <property type="match status" value="1"/>
</dbReference>
<dbReference type="OrthoDB" id="9781903at2"/>
<dbReference type="GO" id="GO:0000105">
    <property type="term" value="P:L-histidine biosynthetic process"/>
    <property type="evidence" value="ECO:0007669"/>
    <property type="project" value="UniProtKB-UniPathway"/>
</dbReference>
<keyword evidence="7" id="KW-0456">Lyase</keyword>
<dbReference type="GO" id="GO:0000107">
    <property type="term" value="F:imidazoleglycerol-phosphate synthase activity"/>
    <property type="evidence" value="ECO:0007669"/>
    <property type="project" value="InterPro"/>
</dbReference>
<dbReference type="EMBL" id="CP030261">
    <property type="protein sequence ID" value="AXB55385.1"/>
    <property type="molecule type" value="Genomic_DNA"/>
</dbReference>
<evidence type="ECO:0000256" key="1">
    <source>
        <dbReference type="ARBA" id="ARBA00005091"/>
    </source>
</evidence>
<evidence type="ECO:0000256" key="7">
    <source>
        <dbReference type="ARBA" id="ARBA00023239"/>
    </source>
</evidence>